<evidence type="ECO:0000256" key="1">
    <source>
        <dbReference type="ARBA" id="ARBA00022723"/>
    </source>
</evidence>
<dbReference type="Gene3D" id="3.30.40.10">
    <property type="entry name" value="Zinc/RING finger domain, C3HC4 (zinc finger)"/>
    <property type="match status" value="1"/>
</dbReference>
<dbReference type="SUPFAM" id="SSF48371">
    <property type="entry name" value="ARM repeat"/>
    <property type="match status" value="1"/>
</dbReference>
<dbReference type="PANTHER" id="PTHR23164">
    <property type="entry name" value="EARLY ENDOSOME ANTIGEN 1"/>
    <property type="match status" value="1"/>
</dbReference>
<keyword evidence="3" id="KW-0862">Zinc</keyword>
<dbReference type="InterPro" id="IPR017455">
    <property type="entry name" value="Znf_FYVE-rel"/>
</dbReference>
<accession>A0AAD7UZJ2</accession>
<feature type="compositionally biased region" description="Low complexity" evidence="5">
    <location>
        <begin position="267"/>
        <end position="284"/>
    </location>
</feature>
<gene>
    <name evidence="7" type="ORF">O0I10_007949</name>
</gene>
<feature type="region of interest" description="Disordered" evidence="5">
    <location>
        <begin position="596"/>
        <end position="676"/>
    </location>
</feature>
<keyword evidence="1" id="KW-0479">Metal-binding</keyword>
<dbReference type="RefSeq" id="XP_058341295.1">
    <property type="nucleotide sequence ID" value="XM_058487957.1"/>
</dbReference>
<keyword evidence="8" id="KW-1185">Reference proteome</keyword>
<proteinExistence type="predicted"/>
<dbReference type="InterPro" id="IPR000306">
    <property type="entry name" value="Znf_FYVE"/>
</dbReference>
<dbReference type="EMBL" id="JARTCD010000040">
    <property type="protein sequence ID" value="KAJ8656382.1"/>
    <property type="molecule type" value="Genomic_DNA"/>
</dbReference>
<feature type="compositionally biased region" description="Low complexity" evidence="5">
    <location>
        <begin position="638"/>
        <end position="647"/>
    </location>
</feature>
<dbReference type="InterPro" id="IPR011011">
    <property type="entry name" value="Znf_FYVE_PHD"/>
</dbReference>
<dbReference type="InterPro" id="IPR016024">
    <property type="entry name" value="ARM-type_fold"/>
</dbReference>
<dbReference type="Gene3D" id="1.25.10.10">
    <property type="entry name" value="Leucine-rich Repeat Variant"/>
    <property type="match status" value="1"/>
</dbReference>
<feature type="compositionally biased region" description="Acidic residues" evidence="5">
    <location>
        <begin position="204"/>
        <end position="214"/>
    </location>
</feature>
<feature type="region of interest" description="Disordered" evidence="5">
    <location>
        <begin position="267"/>
        <end position="312"/>
    </location>
</feature>
<feature type="compositionally biased region" description="Basic residues" evidence="5">
    <location>
        <begin position="648"/>
        <end position="657"/>
    </location>
</feature>
<feature type="compositionally biased region" description="Low complexity" evidence="5">
    <location>
        <begin position="604"/>
        <end position="630"/>
    </location>
</feature>
<reference evidence="7 8" key="1">
    <citation type="submission" date="2023-03" db="EMBL/GenBank/DDBJ databases">
        <title>Genome sequence of Lichtheimia ornata CBS 291.66.</title>
        <authorList>
            <person name="Mohabir J.T."/>
            <person name="Shea T.P."/>
            <person name="Kurbessoian T."/>
            <person name="Berby B."/>
            <person name="Fontaine J."/>
            <person name="Livny J."/>
            <person name="Gnirke A."/>
            <person name="Stajich J.E."/>
            <person name="Cuomo C.A."/>
        </authorList>
    </citation>
    <scope>NUCLEOTIDE SEQUENCE [LARGE SCALE GENOMIC DNA]</scope>
    <source>
        <strain evidence="7">CBS 291.66</strain>
    </source>
</reference>
<organism evidence="7 8">
    <name type="scientific">Lichtheimia ornata</name>
    <dbReference type="NCBI Taxonomy" id="688661"/>
    <lineage>
        <taxon>Eukaryota</taxon>
        <taxon>Fungi</taxon>
        <taxon>Fungi incertae sedis</taxon>
        <taxon>Mucoromycota</taxon>
        <taxon>Mucoromycotina</taxon>
        <taxon>Mucoromycetes</taxon>
        <taxon>Mucorales</taxon>
        <taxon>Lichtheimiaceae</taxon>
        <taxon>Lichtheimia</taxon>
    </lineage>
</organism>
<dbReference type="Proteomes" id="UP001234581">
    <property type="component" value="Unassembled WGS sequence"/>
</dbReference>
<dbReference type="AlphaFoldDB" id="A0AAD7UZJ2"/>
<evidence type="ECO:0000256" key="5">
    <source>
        <dbReference type="SAM" id="MobiDB-lite"/>
    </source>
</evidence>
<comment type="caution">
    <text evidence="7">The sequence shown here is derived from an EMBL/GenBank/DDBJ whole genome shotgun (WGS) entry which is preliminary data.</text>
</comment>
<dbReference type="GO" id="GO:0008270">
    <property type="term" value="F:zinc ion binding"/>
    <property type="evidence" value="ECO:0007669"/>
    <property type="project" value="UniProtKB-KW"/>
</dbReference>
<dbReference type="InterPro" id="IPR013083">
    <property type="entry name" value="Znf_RING/FYVE/PHD"/>
</dbReference>
<evidence type="ECO:0000259" key="6">
    <source>
        <dbReference type="PROSITE" id="PS50178"/>
    </source>
</evidence>
<name>A0AAD7UZJ2_9FUNG</name>
<evidence type="ECO:0000256" key="2">
    <source>
        <dbReference type="ARBA" id="ARBA00022771"/>
    </source>
</evidence>
<dbReference type="GeneID" id="83215356"/>
<evidence type="ECO:0000313" key="7">
    <source>
        <dbReference type="EMBL" id="KAJ8656382.1"/>
    </source>
</evidence>
<feature type="compositionally biased region" description="Polar residues" evidence="5">
    <location>
        <begin position="663"/>
        <end position="676"/>
    </location>
</feature>
<protein>
    <recommendedName>
        <fullName evidence="6">FYVE-type domain-containing protein</fullName>
    </recommendedName>
</protein>
<feature type="region of interest" description="Disordered" evidence="5">
    <location>
        <begin position="185"/>
        <end position="214"/>
    </location>
</feature>
<feature type="domain" description="FYVE-type" evidence="6">
    <location>
        <begin position="20"/>
        <end position="81"/>
    </location>
</feature>
<dbReference type="PANTHER" id="PTHR23164:SF30">
    <property type="entry name" value="EARLY ENDOSOME ANTIGEN 1"/>
    <property type="match status" value="1"/>
</dbReference>
<evidence type="ECO:0000256" key="3">
    <source>
        <dbReference type="ARBA" id="ARBA00022833"/>
    </source>
</evidence>
<evidence type="ECO:0000256" key="4">
    <source>
        <dbReference type="PROSITE-ProRule" id="PRU00091"/>
    </source>
</evidence>
<dbReference type="Pfam" id="PF01363">
    <property type="entry name" value="FYVE"/>
    <property type="match status" value="1"/>
</dbReference>
<sequence length="676" mass="74580">MQLQDDRQTFLLPRPVWINDTDVTQCTLCNSPFNAIRRRHHCRHCGNIYCQECSSKSVPLPQLGYGSRPVRVCNGCFEVAYLVTYAIDDDHGLSTQIHGARGLLELIERDNEKDIHNIIAYGAIDALIWLCRTSSSIQLHHLTTTILAILAEKESVRPVIITKWALPPLLHLVEHYIYYDTKDTKKHHSSPSSIHSATGYQENEAQENNEDEENTMLQQQEVVLEIVINCAHVLYQLARAGILSQTNIVDDGIFFTLLTLAAYEPTTTPTPNQQDTQSVASSSASHHHHHPQRQDKATSNGNDNDEEVSSPLQLKERGQIIQSLAAKAISAISGQVTHQPAIIELVRGSDKFASLIQSTNDDVRKYFAKSIAYLSLRNDKYKPALLAGDVARALVSVIALLPQQDNSKQRKEDLSYYLSRSVDGKDDMEKYVSMNPSAVSHICCALANFATNQESQTKLMSQPRLLKYICNVPSTFPEHAEVHRHVARCLANFALYEENNGLMLAYATDGDLKDNAYDVLPTLLAMGQNDTVTSDIQRHIVRAIDNLSAFVSDAREDKPNWDGIFSDAYSFILRVLVDSKDADTLKRARSIKEKATRAGITGEQQQQSSDSTSSTTNKPATAAATTTTTTDGGGSGGVNTSSSSTTGKSKKSKKKKGKQDGGHQNNNAASSKQGVE</sequence>
<evidence type="ECO:0000313" key="8">
    <source>
        <dbReference type="Proteomes" id="UP001234581"/>
    </source>
</evidence>
<dbReference type="SUPFAM" id="SSF57903">
    <property type="entry name" value="FYVE/PHD zinc finger"/>
    <property type="match status" value="1"/>
</dbReference>
<dbReference type="PROSITE" id="PS50178">
    <property type="entry name" value="ZF_FYVE"/>
    <property type="match status" value="1"/>
</dbReference>
<keyword evidence="2 4" id="KW-0863">Zinc-finger</keyword>
<dbReference type="SMART" id="SM00064">
    <property type="entry name" value="FYVE"/>
    <property type="match status" value="1"/>
</dbReference>
<dbReference type="InterPro" id="IPR011989">
    <property type="entry name" value="ARM-like"/>
</dbReference>